<dbReference type="EMBL" id="JAOPJF010000027">
    <property type="protein sequence ID" value="KAK1144988.1"/>
    <property type="molecule type" value="Genomic_DNA"/>
</dbReference>
<sequence length="667" mass="74520">MSLVDGAFQLHNVSTPGKPVTNALPGGQAREVGLGGSDDEEEARTASPSTNSDMTRLFPSVEAASLLVDTYFDRVHWFMLIFHQDEFRQKWPKLYQLSPRQSRQSPHWTGFISTFLMVIAIGLQYAGPHRQQLLDRLGIGQDLKKRILSAIRARLLDIVSLGSLEAVQTCILLGTYYLYHGAPRLAWPVCGCGLRIAQALQLHRKLKPTGTSNFHMQYATRKRCWWAIYEIETFCAVSYGYPHSIRDADCDVDTLHPFANMPAPQSPSSFDKSRTHEPTLRAYKYLMTELSVITKAALAELYRIGPGSKEYTTRPPPSFDLREIAEKVAHFEGRLSLWDMDIQPELRWQNVAHSTNYTSSEEVDEDIGASGPRFENHIFQLQALALMLAYENSIILFYRPLLSYKLINEPEPRNIADPSDSTPLDPLDESLKRCRDAAINISKISSSPLVDLVSETYAAGFVSIHTFTAGVTLGIITSMDPLSSHSGDTKRGLRQIMSIQEKLKSRSIMAEQGLEILQRLTKLVMEKELSVMLDLSKPEKTESNTRRADPSVQKVHNESDSIVTPQHPVIAPGSDDNPTASPAETETGDTSITITDVPFQYMENVAFSGALDDFDQALSAYLPQLHPDEDGFLDASSLPQAQSFPMLEQTWFWGLDNVPSHLGSEDL</sequence>
<proteinExistence type="predicted"/>
<protein>
    <submittedName>
        <fullName evidence="1">Uncharacterized protein</fullName>
    </submittedName>
</protein>
<gene>
    <name evidence="1" type="ORF">N8T08_004703</name>
</gene>
<evidence type="ECO:0000313" key="1">
    <source>
        <dbReference type="EMBL" id="KAK1144988.1"/>
    </source>
</evidence>
<dbReference type="Proteomes" id="UP001177260">
    <property type="component" value="Unassembled WGS sequence"/>
</dbReference>
<accession>A0ACC3B461</accession>
<name>A0ACC3B461_9EURO</name>
<keyword evidence="2" id="KW-1185">Reference proteome</keyword>
<reference evidence="1 2" key="1">
    <citation type="journal article" date="2023" name="ACS Omega">
        <title>Identification of the Neoaspergillic Acid Biosynthesis Gene Cluster by Establishing an In Vitro CRISPR-Ribonucleoprotein Genetic System in Aspergillus melleus.</title>
        <authorList>
            <person name="Yuan B."/>
            <person name="Grau M.F."/>
            <person name="Murata R.M."/>
            <person name="Torok T."/>
            <person name="Venkateswaran K."/>
            <person name="Stajich J.E."/>
            <person name="Wang C.C.C."/>
        </authorList>
    </citation>
    <scope>NUCLEOTIDE SEQUENCE [LARGE SCALE GENOMIC DNA]</scope>
    <source>
        <strain evidence="1 2">IMV 1140</strain>
    </source>
</reference>
<comment type="caution">
    <text evidence="1">The sequence shown here is derived from an EMBL/GenBank/DDBJ whole genome shotgun (WGS) entry which is preliminary data.</text>
</comment>
<organism evidence="1 2">
    <name type="scientific">Aspergillus melleus</name>
    <dbReference type="NCBI Taxonomy" id="138277"/>
    <lineage>
        <taxon>Eukaryota</taxon>
        <taxon>Fungi</taxon>
        <taxon>Dikarya</taxon>
        <taxon>Ascomycota</taxon>
        <taxon>Pezizomycotina</taxon>
        <taxon>Eurotiomycetes</taxon>
        <taxon>Eurotiomycetidae</taxon>
        <taxon>Eurotiales</taxon>
        <taxon>Aspergillaceae</taxon>
        <taxon>Aspergillus</taxon>
        <taxon>Aspergillus subgen. Circumdati</taxon>
    </lineage>
</organism>
<evidence type="ECO:0000313" key="2">
    <source>
        <dbReference type="Proteomes" id="UP001177260"/>
    </source>
</evidence>